<dbReference type="AlphaFoldDB" id="I7B207"/>
<evidence type="ECO:0000259" key="1">
    <source>
        <dbReference type="PROSITE" id="PS50943"/>
    </source>
</evidence>
<name>I7B207_PSEPT</name>
<dbReference type="InterPro" id="IPR001387">
    <property type="entry name" value="Cro/C1-type_HTH"/>
</dbReference>
<reference evidence="3" key="1">
    <citation type="journal article" date="2013" name="Microb. Biotechnol.">
        <title>Metabolic potential of the organic-solvent tolerant Pseudomonas putida DOT-T1E deduced from its annotated genome.</title>
        <authorList>
            <person name="Udaondo Z."/>
            <person name="Molina L."/>
            <person name="Daniels C."/>
            <person name="Gomez M.J."/>
            <person name="Molina-Henares M.A."/>
            <person name="Matilla M.A."/>
            <person name="Roca A."/>
            <person name="Fernandez M."/>
            <person name="Duque E."/>
            <person name="Segura A."/>
            <person name="Ramos J.L."/>
        </authorList>
    </citation>
    <scope>NUCLEOTIDE SEQUENCE [LARGE SCALE GENOMIC DNA]</scope>
    <source>
        <strain evidence="3">DOT-T1E</strain>
    </source>
</reference>
<dbReference type="RefSeq" id="WP_014860766.1">
    <property type="nucleotide sequence ID" value="NC_018220.1"/>
</dbReference>
<dbReference type="GO" id="GO:0003677">
    <property type="term" value="F:DNA binding"/>
    <property type="evidence" value="ECO:0007669"/>
    <property type="project" value="InterPro"/>
</dbReference>
<evidence type="ECO:0000313" key="2">
    <source>
        <dbReference type="EMBL" id="AFO49065.1"/>
    </source>
</evidence>
<evidence type="ECO:0000313" key="3">
    <source>
        <dbReference type="Proteomes" id="UP000006503"/>
    </source>
</evidence>
<sequence>MALMPALAALIRGIRHAKALSQEEMSGTVEARHLHNIENARSSITINKLEAVAGRLEIDPAALVVLASALSNGLSDDEVFEHLRLELKKLEVLGSRESLTKYFDQGTVTRVKPGRQIDHVKLEAIRQAKAAGETQKSVSIRLGIPKSTVGRLWHSLED</sequence>
<accession>I7B207</accession>
<dbReference type="PROSITE" id="PS50943">
    <property type="entry name" value="HTH_CROC1"/>
    <property type="match status" value="1"/>
</dbReference>
<dbReference type="HOGENOM" id="CLU_066192_35_0_6"/>
<dbReference type="Gene3D" id="1.10.260.40">
    <property type="entry name" value="lambda repressor-like DNA-binding domains"/>
    <property type="match status" value="1"/>
</dbReference>
<dbReference type="KEGG" id="ppx:T1E_3228"/>
<organism evidence="2 3">
    <name type="scientific">Pseudomonas putida (strain DOT-T1E)</name>
    <dbReference type="NCBI Taxonomy" id="1196325"/>
    <lineage>
        <taxon>Bacteria</taxon>
        <taxon>Pseudomonadati</taxon>
        <taxon>Pseudomonadota</taxon>
        <taxon>Gammaproteobacteria</taxon>
        <taxon>Pseudomonadales</taxon>
        <taxon>Pseudomonadaceae</taxon>
        <taxon>Pseudomonas</taxon>
    </lineage>
</organism>
<dbReference type="EMBL" id="CP003734">
    <property type="protein sequence ID" value="AFO49065.1"/>
    <property type="molecule type" value="Genomic_DNA"/>
</dbReference>
<dbReference type="InterPro" id="IPR010982">
    <property type="entry name" value="Lambda_DNA-bd_dom_sf"/>
</dbReference>
<protein>
    <submittedName>
        <fullName evidence="2">Cro/CI family transcriptional regulator</fullName>
    </submittedName>
</protein>
<dbReference type="SUPFAM" id="SSF47413">
    <property type="entry name" value="lambda repressor-like DNA-binding domains"/>
    <property type="match status" value="1"/>
</dbReference>
<feature type="domain" description="HTH cro/C1-type" evidence="1">
    <location>
        <begin position="11"/>
        <end position="63"/>
    </location>
</feature>
<dbReference type="PATRIC" id="fig|1196325.3.peg.3196"/>
<gene>
    <name evidence="2" type="ordered locus">T1E_3228</name>
</gene>
<proteinExistence type="predicted"/>
<dbReference type="Proteomes" id="UP000006503">
    <property type="component" value="Chromosome"/>
</dbReference>